<gene>
    <name evidence="2" type="ORF">B0J12DRAFT_186587</name>
</gene>
<feature type="compositionally biased region" description="Basic and acidic residues" evidence="1">
    <location>
        <begin position="301"/>
        <end position="310"/>
    </location>
</feature>
<dbReference type="EMBL" id="JAGTJR010000021">
    <property type="protein sequence ID" value="KAH7043939.1"/>
    <property type="molecule type" value="Genomic_DNA"/>
</dbReference>
<feature type="compositionally biased region" description="Low complexity" evidence="1">
    <location>
        <begin position="134"/>
        <end position="146"/>
    </location>
</feature>
<proteinExistence type="predicted"/>
<dbReference type="Proteomes" id="UP000774617">
    <property type="component" value="Unassembled WGS sequence"/>
</dbReference>
<feature type="compositionally biased region" description="Basic and acidic residues" evidence="1">
    <location>
        <begin position="46"/>
        <end position="56"/>
    </location>
</feature>
<organism evidence="2 3">
    <name type="scientific">Macrophomina phaseolina</name>
    <dbReference type="NCBI Taxonomy" id="35725"/>
    <lineage>
        <taxon>Eukaryota</taxon>
        <taxon>Fungi</taxon>
        <taxon>Dikarya</taxon>
        <taxon>Ascomycota</taxon>
        <taxon>Pezizomycotina</taxon>
        <taxon>Dothideomycetes</taxon>
        <taxon>Dothideomycetes incertae sedis</taxon>
        <taxon>Botryosphaeriales</taxon>
        <taxon>Botryosphaeriaceae</taxon>
        <taxon>Macrophomina</taxon>
    </lineage>
</organism>
<feature type="compositionally biased region" description="Basic and acidic residues" evidence="1">
    <location>
        <begin position="108"/>
        <end position="125"/>
    </location>
</feature>
<feature type="compositionally biased region" description="Acidic residues" evidence="1">
    <location>
        <begin position="35"/>
        <end position="45"/>
    </location>
</feature>
<feature type="compositionally biased region" description="Polar residues" evidence="1">
    <location>
        <begin position="81"/>
        <end position="99"/>
    </location>
</feature>
<reference evidence="2 3" key="1">
    <citation type="journal article" date="2021" name="Nat. Commun.">
        <title>Genetic determinants of endophytism in the Arabidopsis root mycobiome.</title>
        <authorList>
            <person name="Mesny F."/>
            <person name="Miyauchi S."/>
            <person name="Thiergart T."/>
            <person name="Pickel B."/>
            <person name="Atanasova L."/>
            <person name="Karlsson M."/>
            <person name="Huettel B."/>
            <person name="Barry K.W."/>
            <person name="Haridas S."/>
            <person name="Chen C."/>
            <person name="Bauer D."/>
            <person name="Andreopoulos W."/>
            <person name="Pangilinan J."/>
            <person name="LaButti K."/>
            <person name="Riley R."/>
            <person name="Lipzen A."/>
            <person name="Clum A."/>
            <person name="Drula E."/>
            <person name="Henrissat B."/>
            <person name="Kohler A."/>
            <person name="Grigoriev I.V."/>
            <person name="Martin F.M."/>
            <person name="Hacquard S."/>
        </authorList>
    </citation>
    <scope>NUCLEOTIDE SEQUENCE [LARGE SCALE GENOMIC DNA]</scope>
    <source>
        <strain evidence="2 3">MPI-SDFR-AT-0080</strain>
    </source>
</reference>
<accession>A0ABQ8G3T4</accession>
<sequence length="345" mass="37655">MAATNSYQICIPCYTGFLQVDNGPPPASMIPGDVDYNEGDDEGDGGEVRRSQRESNRSSLSLSRKRRHRARRRTARVEKAQTANQQHTAGAHSVVSQPHQPLEPQPTEPRERAKPDLEPKRRDSVLESDSEGEAQQSSSPPALSSSNHESEAGGLWLRADAHVGEEQHPSNNEDDNWPRWHSSPAAVAAAASHHPIWMTHFTPPSATTKPATRQLLLPPDVPVPTIALPFRTGRQIPAAAGEEDADADTDADADVDSDFELDRRHDAFVRHSITAHLRATRSKLLPAPPQDVGGPEGGPEAAHDWHREDFSAWWRNDGSDSDSDPGTVIRLPPVGGRGRPASRGR</sequence>
<comment type="caution">
    <text evidence="2">The sequence shown here is derived from an EMBL/GenBank/DDBJ whole genome shotgun (WGS) entry which is preliminary data.</text>
</comment>
<evidence type="ECO:0000313" key="2">
    <source>
        <dbReference type="EMBL" id="KAH7043939.1"/>
    </source>
</evidence>
<evidence type="ECO:0000313" key="3">
    <source>
        <dbReference type="Proteomes" id="UP000774617"/>
    </source>
</evidence>
<feature type="region of interest" description="Disordered" evidence="1">
    <location>
        <begin position="285"/>
        <end position="345"/>
    </location>
</feature>
<protein>
    <submittedName>
        <fullName evidence="2">Uncharacterized protein</fullName>
    </submittedName>
</protein>
<feature type="region of interest" description="Disordered" evidence="1">
    <location>
        <begin position="23"/>
        <end position="186"/>
    </location>
</feature>
<feature type="compositionally biased region" description="Basic and acidic residues" evidence="1">
    <location>
        <begin position="159"/>
        <end position="168"/>
    </location>
</feature>
<name>A0ABQ8G3T4_9PEZI</name>
<keyword evidence="3" id="KW-1185">Reference proteome</keyword>
<evidence type="ECO:0000256" key="1">
    <source>
        <dbReference type="SAM" id="MobiDB-lite"/>
    </source>
</evidence>
<feature type="compositionally biased region" description="Basic residues" evidence="1">
    <location>
        <begin position="63"/>
        <end position="74"/>
    </location>
</feature>